<dbReference type="InterPro" id="IPR001012">
    <property type="entry name" value="UBX_dom"/>
</dbReference>
<dbReference type="Pfam" id="PF09409">
    <property type="entry name" value="PUB"/>
    <property type="match status" value="1"/>
</dbReference>
<keyword evidence="8" id="KW-0234">DNA repair</keyword>
<comment type="subcellular location">
    <subcellularLocation>
        <location evidence="1">Membrane</location>
        <topology evidence="1">Peripheral membrane protein</topology>
    </subcellularLocation>
</comment>
<evidence type="ECO:0000256" key="1">
    <source>
        <dbReference type="ARBA" id="ARBA00004170"/>
    </source>
</evidence>
<dbReference type="GO" id="GO:0003677">
    <property type="term" value="F:DNA binding"/>
    <property type="evidence" value="ECO:0007669"/>
    <property type="project" value="InterPro"/>
</dbReference>
<feature type="compositionally biased region" description="Polar residues" evidence="9">
    <location>
        <begin position="83"/>
        <end position="94"/>
    </location>
</feature>
<dbReference type="Gene3D" id="3.10.20.90">
    <property type="entry name" value="Phosphatidylinositol 3-kinase Catalytic Subunit, Chain A, domain 1"/>
    <property type="match status" value="1"/>
</dbReference>
<dbReference type="OrthoDB" id="49605at2759"/>
<evidence type="ECO:0000256" key="3">
    <source>
        <dbReference type="ARBA" id="ARBA00022763"/>
    </source>
</evidence>
<gene>
    <name evidence="11" type="ORF">SETIT_2G200500v2</name>
</gene>
<dbReference type="InterPro" id="IPR018997">
    <property type="entry name" value="PUB_domain"/>
</dbReference>
<reference evidence="11" key="1">
    <citation type="journal article" date="2012" name="Nat. Biotechnol.">
        <title>Reference genome sequence of the model plant Setaria.</title>
        <authorList>
            <person name="Bennetzen J.L."/>
            <person name="Schmutz J."/>
            <person name="Wang H."/>
            <person name="Percifield R."/>
            <person name="Hawkins J."/>
            <person name="Pontaroli A.C."/>
            <person name="Estep M."/>
            <person name="Feng L."/>
            <person name="Vaughn J.N."/>
            <person name="Grimwood J."/>
            <person name="Jenkins J."/>
            <person name="Barry K."/>
            <person name="Lindquist E."/>
            <person name="Hellsten U."/>
            <person name="Deshpande S."/>
            <person name="Wang X."/>
            <person name="Wu X."/>
            <person name="Mitros T."/>
            <person name="Triplett J."/>
            <person name="Yang X."/>
            <person name="Ye C.Y."/>
            <person name="Mauro-Herrera M."/>
            <person name="Wang L."/>
            <person name="Li P."/>
            <person name="Sharma M."/>
            <person name="Sharma R."/>
            <person name="Ronald P.C."/>
            <person name="Panaud O."/>
            <person name="Kellogg E.A."/>
            <person name="Brutnell T.P."/>
            <person name="Doust A.N."/>
            <person name="Tuskan G.A."/>
            <person name="Rokhsar D."/>
            <person name="Devos K.M."/>
        </authorList>
    </citation>
    <scope>NUCLEOTIDE SEQUENCE [LARGE SCALE GENOMIC DNA]</scope>
    <source>
        <strain evidence="11">Yugu1</strain>
    </source>
</reference>
<dbReference type="SUPFAM" id="SSF143503">
    <property type="entry name" value="PUG domain-like"/>
    <property type="match status" value="1"/>
</dbReference>
<dbReference type="CDD" id="cd09212">
    <property type="entry name" value="PUB"/>
    <property type="match status" value="1"/>
</dbReference>
<dbReference type="SUPFAM" id="SSF54236">
    <property type="entry name" value="Ubiquitin-like"/>
    <property type="match status" value="1"/>
</dbReference>
<dbReference type="InterPro" id="IPR029071">
    <property type="entry name" value="Ubiquitin-like_domsf"/>
</dbReference>
<dbReference type="PROSITE" id="PS50033">
    <property type="entry name" value="UBX"/>
    <property type="match status" value="1"/>
</dbReference>
<keyword evidence="5" id="KW-0833">Ubl conjugation pathway</keyword>
<feature type="compositionally biased region" description="Basic and acidic residues" evidence="9">
    <location>
        <begin position="72"/>
        <end position="81"/>
    </location>
</feature>
<dbReference type="EMBL" id="CM003529">
    <property type="protein sequence ID" value="RCV11612.1"/>
    <property type="molecule type" value="Genomic_DNA"/>
</dbReference>
<feature type="compositionally biased region" description="Low complexity" evidence="9">
    <location>
        <begin position="100"/>
        <end position="119"/>
    </location>
</feature>
<accession>A0A368Q148</accession>
<dbReference type="InterPro" id="IPR006642">
    <property type="entry name" value="Rad18_UBZ4"/>
</dbReference>
<evidence type="ECO:0000256" key="4">
    <source>
        <dbReference type="ARBA" id="ARBA00022771"/>
    </source>
</evidence>
<dbReference type="GO" id="GO:0008270">
    <property type="term" value="F:zinc ion binding"/>
    <property type="evidence" value="ECO:0007669"/>
    <property type="project" value="UniProtKB-KW"/>
</dbReference>
<dbReference type="SMART" id="SM00734">
    <property type="entry name" value="ZnF_Rad18"/>
    <property type="match status" value="1"/>
</dbReference>
<feature type="compositionally biased region" description="Pro residues" evidence="9">
    <location>
        <begin position="120"/>
        <end position="140"/>
    </location>
</feature>
<keyword evidence="2" id="KW-0479">Metal-binding</keyword>
<dbReference type="AlphaFoldDB" id="A0A368Q148"/>
<evidence type="ECO:0000256" key="6">
    <source>
        <dbReference type="ARBA" id="ARBA00022833"/>
    </source>
</evidence>
<evidence type="ECO:0000313" key="11">
    <source>
        <dbReference type="EMBL" id="RCV11612.1"/>
    </source>
</evidence>
<sequence>MPWQLSTTKTNDFPSKLDLSQLLLLLQFLPRLLRPRGDNLLHHGRNPLRVSASTPDATAPTLAPPPPPAAMMKDKMKDFMKKVTSSGTPSSFKGTSHVLGSGPSPSSSSSSSHPASRPTNPTPNPRPAPTKQPSPPPPPASTTEFTPFAPLISSSRRPDANGAPAPTVACPSCGDAFPSELAVSEHLDGCLASAGGARARAAAYLAADPPPPAAAVEVLKRLLGNLLREPRSDKFRRVRLGNPRIKEAVADREGGVELLEAVGFLVGDEGGELFALMDEVPSDVRLGGIRRAVLLLERAHPSASPAQVDADEKESCSNGVYGQEEVKKTIDRQIRVFFSVPGSSVADNDVPDSFYNLSGEEIRNEARMRRERLEQSRLLIPKSYKEKQALAARQKYKQAVIRVQFPDRVILQGVFLPGEATGSLYEFVASALKQPGLEFELIFPAVPKPRVVPHFPKPGERSRTLQEEDLVPSALLKFKPKETDSVMFTGLLDELLQASEPLPAA</sequence>
<feature type="domain" description="UBX" evidence="10">
    <location>
        <begin position="394"/>
        <end position="478"/>
    </location>
</feature>
<dbReference type="GO" id="GO:0016020">
    <property type="term" value="C:membrane"/>
    <property type="evidence" value="ECO:0007669"/>
    <property type="project" value="UniProtKB-SubCell"/>
</dbReference>
<dbReference type="STRING" id="4555.A0A368Q148"/>
<dbReference type="Gene3D" id="1.20.58.2190">
    <property type="match status" value="1"/>
</dbReference>
<keyword evidence="4" id="KW-0863">Zinc-finger</keyword>
<dbReference type="GO" id="GO:0006281">
    <property type="term" value="P:DNA repair"/>
    <property type="evidence" value="ECO:0007669"/>
    <property type="project" value="UniProtKB-KW"/>
</dbReference>
<evidence type="ECO:0000256" key="7">
    <source>
        <dbReference type="ARBA" id="ARBA00023136"/>
    </source>
</evidence>
<evidence type="ECO:0000256" key="2">
    <source>
        <dbReference type="ARBA" id="ARBA00022723"/>
    </source>
</evidence>
<keyword evidence="3" id="KW-0227">DNA damage</keyword>
<name>A0A368Q148_SETIT</name>
<evidence type="ECO:0000259" key="10">
    <source>
        <dbReference type="PROSITE" id="PS50033"/>
    </source>
</evidence>
<protein>
    <recommendedName>
        <fullName evidence="10">UBX domain-containing protein</fullName>
    </recommendedName>
</protein>
<evidence type="ECO:0000256" key="5">
    <source>
        <dbReference type="ARBA" id="ARBA00022786"/>
    </source>
</evidence>
<evidence type="ECO:0000256" key="8">
    <source>
        <dbReference type="ARBA" id="ARBA00023204"/>
    </source>
</evidence>
<keyword evidence="6" id="KW-0862">Zinc</keyword>
<organism evidence="11">
    <name type="scientific">Setaria italica</name>
    <name type="common">Foxtail millet</name>
    <name type="synonym">Panicum italicum</name>
    <dbReference type="NCBI Taxonomy" id="4555"/>
    <lineage>
        <taxon>Eukaryota</taxon>
        <taxon>Viridiplantae</taxon>
        <taxon>Streptophyta</taxon>
        <taxon>Embryophyta</taxon>
        <taxon>Tracheophyta</taxon>
        <taxon>Spermatophyta</taxon>
        <taxon>Magnoliopsida</taxon>
        <taxon>Liliopsida</taxon>
        <taxon>Poales</taxon>
        <taxon>Poaceae</taxon>
        <taxon>PACMAD clade</taxon>
        <taxon>Panicoideae</taxon>
        <taxon>Panicodae</taxon>
        <taxon>Paniceae</taxon>
        <taxon>Cenchrinae</taxon>
        <taxon>Setaria</taxon>
    </lineage>
</organism>
<feature type="region of interest" description="Disordered" evidence="9">
    <location>
        <begin position="44"/>
        <end position="165"/>
    </location>
</feature>
<evidence type="ECO:0000256" key="9">
    <source>
        <dbReference type="SAM" id="MobiDB-lite"/>
    </source>
</evidence>
<dbReference type="SMART" id="SM00580">
    <property type="entry name" value="PUG"/>
    <property type="match status" value="1"/>
</dbReference>
<feature type="compositionally biased region" description="Low complexity" evidence="9">
    <location>
        <begin position="141"/>
        <end position="150"/>
    </location>
</feature>
<dbReference type="InterPro" id="IPR036339">
    <property type="entry name" value="PUB-like_dom_sf"/>
</dbReference>
<keyword evidence="7" id="KW-0472">Membrane</keyword>
<dbReference type="FunFam" id="3.10.20.90:FF:000185">
    <property type="entry name" value="UBX domain-containing protein 6"/>
    <property type="match status" value="1"/>
</dbReference>
<dbReference type="PANTHER" id="PTHR47694">
    <property type="entry name" value="PLANT UBX DOMAIN-CONTAINING PROTEIN 2"/>
    <property type="match status" value="1"/>
</dbReference>
<dbReference type="PANTHER" id="PTHR47694:SF1">
    <property type="entry name" value="PLANT UBX DOMAIN-CONTAINING PROTEIN 2"/>
    <property type="match status" value="1"/>
</dbReference>
<proteinExistence type="predicted"/>
<reference evidence="11" key="2">
    <citation type="submission" date="2015-07" db="EMBL/GenBank/DDBJ databases">
        <authorList>
            <person name="Noorani M."/>
        </authorList>
    </citation>
    <scope>NUCLEOTIDE SEQUENCE</scope>
    <source>
        <strain evidence="11">Yugu1</strain>
    </source>
</reference>